<evidence type="ECO:0000256" key="1">
    <source>
        <dbReference type="SAM" id="MobiDB-lite"/>
    </source>
</evidence>
<gene>
    <name evidence="3" type="ORF">AMATHDRAFT_7109</name>
</gene>
<keyword evidence="4" id="KW-1185">Reference proteome</keyword>
<dbReference type="GO" id="GO:0051087">
    <property type="term" value="F:protein-folding chaperone binding"/>
    <property type="evidence" value="ECO:0007669"/>
    <property type="project" value="InterPro"/>
</dbReference>
<dbReference type="Proteomes" id="UP000242287">
    <property type="component" value="Unassembled WGS sequence"/>
</dbReference>
<accession>A0A2A9NH66</accession>
<dbReference type="AlphaFoldDB" id="A0A2A9NH66"/>
<evidence type="ECO:0000259" key="2">
    <source>
        <dbReference type="Pfam" id="PF02179"/>
    </source>
</evidence>
<dbReference type="InterPro" id="IPR003103">
    <property type="entry name" value="BAG_domain"/>
</dbReference>
<name>A0A2A9NH66_9AGAR</name>
<dbReference type="Gene3D" id="1.20.58.120">
    <property type="entry name" value="BAG domain"/>
    <property type="match status" value="1"/>
</dbReference>
<sequence length="353" mass="40401">MFSTPYGIFYNPSPSWHSSYSSPSVHSYHPAYRDLAAQRAAEQAQALAGSRARRAQYLPDEDLDSEEEYEYGYLTPRERMYLEARRKQELMERERERQRAEAAQLKEAHQKAATKLEADMAKLSQRQQQQRTVTPKSTANHFSQQPSRSTSPAPNSTATDKPPRTSTPLSQPNKPSTLEFTNVHHDAASKIQHKYRQYRSLSVISEVAARLDAVRERFSYPMSIDFINPSSYPSLTSDNVVTVNTSLCASKTEDTDAMENRVPEYDTTIEASDANQLAVPRLAFTSRNYALNAYMEELNVLLTKLDGIESYGSAKIRQRRKQVVRCIEKEAVKIEKYWRGAWRAYLREHTENA</sequence>
<feature type="domain" description="BAG" evidence="2">
    <location>
        <begin position="276"/>
        <end position="330"/>
    </location>
</feature>
<feature type="region of interest" description="Disordered" evidence="1">
    <location>
        <begin position="92"/>
        <end position="178"/>
    </location>
</feature>
<reference evidence="3 4" key="1">
    <citation type="submission" date="2014-02" db="EMBL/GenBank/DDBJ databases">
        <title>Transposable element dynamics among asymbiotic and ectomycorrhizal Amanita fungi.</title>
        <authorList>
            <consortium name="DOE Joint Genome Institute"/>
            <person name="Hess J."/>
            <person name="Skrede I."/>
            <person name="Wolfe B."/>
            <person name="LaButti K."/>
            <person name="Ohm R.A."/>
            <person name="Grigoriev I.V."/>
            <person name="Pringle A."/>
        </authorList>
    </citation>
    <scope>NUCLEOTIDE SEQUENCE [LARGE SCALE GENOMIC DNA]</scope>
    <source>
        <strain evidence="3 4">SKay4041</strain>
    </source>
</reference>
<dbReference type="OrthoDB" id="333905at2759"/>
<evidence type="ECO:0000313" key="4">
    <source>
        <dbReference type="Proteomes" id="UP000242287"/>
    </source>
</evidence>
<feature type="compositionally biased region" description="Polar residues" evidence="1">
    <location>
        <begin position="124"/>
        <end position="178"/>
    </location>
</feature>
<dbReference type="Pfam" id="PF02179">
    <property type="entry name" value="BAG"/>
    <property type="match status" value="1"/>
</dbReference>
<dbReference type="SUPFAM" id="SSF63491">
    <property type="entry name" value="BAG domain"/>
    <property type="match status" value="1"/>
</dbReference>
<dbReference type="EMBL" id="KZ302137">
    <property type="protein sequence ID" value="PFH47062.1"/>
    <property type="molecule type" value="Genomic_DNA"/>
</dbReference>
<proteinExistence type="predicted"/>
<dbReference type="InterPro" id="IPR036533">
    <property type="entry name" value="BAG_dom_sf"/>
</dbReference>
<evidence type="ECO:0000313" key="3">
    <source>
        <dbReference type="EMBL" id="PFH47062.1"/>
    </source>
</evidence>
<protein>
    <recommendedName>
        <fullName evidence="2">BAG domain-containing protein</fullName>
    </recommendedName>
</protein>
<dbReference type="STRING" id="703135.A0A2A9NH66"/>
<feature type="compositionally biased region" description="Basic and acidic residues" evidence="1">
    <location>
        <begin position="92"/>
        <end position="120"/>
    </location>
</feature>
<organism evidence="3 4">
    <name type="scientific">Amanita thiersii Skay4041</name>
    <dbReference type="NCBI Taxonomy" id="703135"/>
    <lineage>
        <taxon>Eukaryota</taxon>
        <taxon>Fungi</taxon>
        <taxon>Dikarya</taxon>
        <taxon>Basidiomycota</taxon>
        <taxon>Agaricomycotina</taxon>
        <taxon>Agaricomycetes</taxon>
        <taxon>Agaricomycetidae</taxon>
        <taxon>Agaricales</taxon>
        <taxon>Pluteineae</taxon>
        <taxon>Amanitaceae</taxon>
        <taxon>Amanita</taxon>
    </lineage>
</organism>